<dbReference type="InterPro" id="IPR004291">
    <property type="entry name" value="Transposase_IS66_central"/>
</dbReference>
<feature type="domain" description="Transposase IS66 central" evidence="1">
    <location>
        <begin position="4"/>
        <end position="62"/>
    </location>
</feature>
<dbReference type="AlphaFoldDB" id="A0A1Q8QBS7"/>
<evidence type="ECO:0000313" key="3">
    <source>
        <dbReference type="EMBL" id="OLN24803.1"/>
    </source>
</evidence>
<name>A0A1Q8QBS7_9FIRM</name>
<dbReference type="InterPro" id="IPR052344">
    <property type="entry name" value="Transposase-related"/>
</dbReference>
<dbReference type="Pfam" id="PF13817">
    <property type="entry name" value="DDE_Tnp_IS66_C"/>
    <property type="match status" value="1"/>
</dbReference>
<keyword evidence="4" id="KW-1185">Reference proteome</keyword>
<sequence>MNTHQEPLKKAIKYTLNHREYFTNFLLDGRIPFTNALSENAIRPVALARKNFLLSDTPQGAEASALVFSIIETAKANGLDPYEYLVHIFRNLPNLDFHNKPELLESHMPWADMLPELCYAKKTSKEAEEGK</sequence>
<evidence type="ECO:0000259" key="1">
    <source>
        <dbReference type="Pfam" id="PF03050"/>
    </source>
</evidence>
<dbReference type="InterPro" id="IPR039552">
    <property type="entry name" value="IS66_C"/>
</dbReference>
<dbReference type="Proteomes" id="UP000186102">
    <property type="component" value="Unassembled WGS sequence"/>
</dbReference>
<proteinExistence type="predicted"/>
<dbReference type="PANTHER" id="PTHR33678">
    <property type="entry name" value="BLL1576 PROTEIN"/>
    <property type="match status" value="1"/>
</dbReference>
<accession>A0A1Q8QBS7</accession>
<dbReference type="Pfam" id="PF03050">
    <property type="entry name" value="DDE_Tnp_IS66"/>
    <property type="match status" value="1"/>
</dbReference>
<protein>
    <submittedName>
        <fullName evidence="3">Mobile element protein</fullName>
    </submittedName>
</protein>
<gene>
    <name evidence="3" type="ORF">DSOL_5401</name>
</gene>
<reference evidence="3 4" key="1">
    <citation type="submission" date="2016-09" db="EMBL/GenBank/DDBJ databases">
        <title>Complete genome of Desulfosporosinus sp. OL.</title>
        <authorList>
            <person name="Mardanov A."/>
            <person name="Beletsky A."/>
            <person name="Panova A."/>
            <person name="Karnachuk O."/>
            <person name="Ravin N."/>
        </authorList>
    </citation>
    <scope>NUCLEOTIDE SEQUENCE [LARGE SCALE GENOMIC DNA]</scope>
    <source>
        <strain evidence="3 4">OL</strain>
    </source>
</reference>
<comment type="caution">
    <text evidence="3">The sequence shown here is derived from an EMBL/GenBank/DDBJ whole genome shotgun (WGS) entry which is preliminary data.</text>
</comment>
<dbReference type="STRING" id="1888891.DSOL_5401"/>
<organism evidence="3 4">
    <name type="scientific">Desulfosporosinus metallidurans</name>
    <dbReference type="NCBI Taxonomy" id="1888891"/>
    <lineage>
        <taxon>Bacteria</taxon>
        <taxon>Bacillati</taxon>
        <taxon>Bacillota</taxon>
        <taxon>Clostridia</taxon>
        <taxon>Eubacteriales</taxon>
        <taxon>Desulfitobacteriaceae</taxon>
        <taxon>Desulfosporosinus</taxon>
    </lineage>
</organism>
<evidence type="ECO:0000259" key="2">
    <source>
        <dbReference type="Pfam" id="PF13817"/>
    </source>
</evidence>
<dbReference type="PANTHER" id="PTHR33678:SF1">
    <property type="entry name" value="BLL1576 PROTEIN"/>
    <property type="match status" value="1"/>
</dbReference>
<feature type="domain" description="Transposase IS66 C-terminal" evidence="2">
    <location>
        <begin position="69"/>
        <end position="110"/>
    </location>
</feature>
<dbReference type="EMBL" id="MLBF01000158">
    <property type="protein sequence ID" value="OLN24803.1"/>
    <property type="molecule type" value="Genomic_DNA"/>
</dbReference>
<evidence type="ECO:0000313" key="4">
    <source>
        <dbReference type="Proteomes" id="UP000186102"/>
    </source>
</evidence>